<evidence type="ECO:0000256" key="1">
    <source>
        <dbReference type="SAM" id="MobiDB-lite"/>
    </source>
</evidence>
<dbReference type="InterPro" id="IPR041457">
    <property type="entry name" value="CxC2_KDZ-assoc"/>
</dbReference>
<evidence type="ECO:0000313" key="3">
    <source>
        <dbReference type="EMBL" id="KAF6760814.1"/>
    </source>
</evidence>
<accession>A0A8H6IAC6</accession>
<evidence type="ECO:0000259" key="2">
    <source>
        <dbReference type="Pfam" id="PF18803"/>
    </source>
</evidence>
<sequence>MTDKSPHRQDKVTHDWKKEIDSYLRVILTLEGRGVDPPSTCAHCTSEAPPIYRCLVCYNGGLMCESCIRTQHTRLPTHRIQRWNGIHFTQTTLKAVGLRIQLGHPPGERCPLSESAWADDFVIVDCDAVHNVGLDFCRCGATSKTTPLSCHCFQPQTAATFRALELFELFQYEAKISPFEFFKAIARLTDNTGLNPVKDRYPSVLRMVHEWRHLKLLKRMGRGHDPLRGASATTQGECALLCPACPHPGINMPEGWENEPEETRWIHALNLALDANFRLRRKDVSTNAADPGLSEGFAYFVEDKAFSKYVKQHADEVEPKSTCSRHDAVNLADTRPGQGYSATGVATVECARHNMKRPSAVCDLQKGESNMDYILHWSLVVLALGLLRTFIISYDIACQWSINLMRRLKAIDDKSPLLNEKVKTRYVVPKFHLPAHIAPCQSKFAFMLTPGAGLGDGEAPERGWADTNPLGPSTREMGPGTRRDTLDSHFGDYNWRKITDLGSSLLKKMNNAVLNVAEHVIAHQELEETLDSADVERWKLTMANWEKDPKNPSPFEMIVETPTQKVVRRVMADDETEALKTGMDFSLSSEISPSALISRGLDLEAEQRALKSQMKQVWTHSQDRELTRLQLRSNALIRKIESWYEILQLYIPSSPYNLPLWLPSEIGSRAICDRRLIEIEYDLRIAQAQEALTNVKRHLQRRVTVRDLKARWLRGQGANTRALSLLGFWATQAENDATPPLEDADIRPMVPEEPEDPKKPNGATRRTLSWIWRQGAAVENQTLVEAENTLAVRVEWGKSKARATRYQEEVLIVREEMNRTSRFLQWRESQWRERGASWATEPVPTEYLEGLKAYAERQANMFQGLRSSFEHKWTGVDKTIAYARAEIAEPELFYQR</sequence>
<protein>
    <recommendedName>
        <fullName evidence="2">CxC2-like cysteine cluster KDZ transposase-associated domain-containing protein</fullName>
    </recommendedName>
</protein>
<reference evidence="3 4" key="1">
    <citation type="submission" date="2020-07" db="EMBL/GenBank/DDBJ databases">
        <title>Comparative genomics of pyrophilous fungi reveals a link between fire events and developmental genes.</title>
        <authorList>
            <consortium name="DOE Joint Genome Institute"/>
            <person name="Steindorff A.S."/>
            <person name="Carver A."/>
            <person name="Calhoun S."/>
            <person name="Stillman K."/>
            <person name="Liu H."/>
            <person name="Lipzen A."/>
            <person name="Pangilinan J."/>
            <person name="Labutti K."/>
            <person name="Bruns T.D."/>
            <person name="Grigoriev I.V."/>
        </authorList>
    </citation>
    <scope>NUCLEOTIDE SEQUENCE [LARGE SCALE GENOMIC DNA]</scope>
    <source>
        <strain evidence="3 4">CBS 144469</strain>
    </source>
</reference>
<proteinExistence type="predicted"/>
<dbReference type="CDD" id="cd19757">
    <property type="entry name" value="Bbox1"/>
    <property type="match status" value="1"/>
</dbReference>
<keyword evidence="4" id="KW-1185">Reference proteome</keyword>
<dbReference type="Pfam" id="PF18803">
    <property type="entry name" value="CxC2"/>
    <property type="match status" value="1"/>
</dbReference>
<dbReference type="InterPro" id="IPR040521">
    <property type="entry name" value="KDZ"/>
</dbReference>
<feature type="region of interest" description="Disordered" evidence="1">
    <location>
        <begin position="737"/>
        <end position="763"/>
    </location>
</feature>
<organism evidence="3 4">
    <name type="scientific">Ephemerocybe angulata</name>
    <dbReference type="NCBI Taxonomy" id="980116"/>
    <lineage>
        <taxon>Eukaryota</taxon>
        <taxon>Fungi</taxon>
        <taxon>Dikarya</taxon>
        <taxon>Basidiomycota</taxon>
        <taxon>Agaricomycotina</taxon>
        <taxon>Agaricomycetes</taxon>
        <taxon>Agaricomycetidae</taxon>
        <taxon>Agaricales</taxon>
        <taxon>Agaricineae</taxon>
        <taxon>Psathyrellaceae</taxon>
        <taxon>Ephemerocybe</taxon>
    </lineage>
</organism>
<dbReference type="AlphaFoldDB" id="A0A8H6IAC6"/>
<feature type="domain" description="CxC2-like cysteine cluster KDZ transposase-associated" evidence="2">
    <location>
        <begin position="93"/>
        <end position="193"/>
    </location>
</feature>
<comment type="caution">
    <text evidence="3">The sequence shown here is derived from an EMBL/GenBank/DDBJ whole genome shotgun (WGS) entry which is preliminary data.</text>
</comment>
<feature type="region of interest" description="Disordered" evidence="1">
    <location>
        <begin position="457"/>
        <end position="483"/>
    </location>
</feature>
<name>A0A8H6IAC6_9AGAR</name>
<dbReference type="Pfam" id="PF18758">
    <property type="entry name" value="KDZ"/>
    <property type="match status" value="1"/>
</dbReference>
<gene>
    <name evidence="3" type="ORF">DFP72DRAFT_988118</name>
</gene>
<evidence type="ECO:0000313" key="4">
    <source>
        <dbReference type="Proteomes" id="UP000521943"/>
    </source>
</evidence>
<dbReference type="OrthoDB" id="3257338at2759"/>
<dbReference type="Proteomes" id="UP000521943">
    <property type="component" value="Unassembled WGS sequence"/>
</dbReference>
<dbReference type="PANTHER" id="PTHR33096">
    <property type="entry name" value="CXC2 DOMAIN-CONTAINING PROTEIN"/>
    <property type="match status" value="1"/>
</dbReference>
<dbReference type="PANTHER" id="PTHR33096:SF1">
    <property type="entry name" value="CXC1-LIKE CYSTEINE CLUSTER ASSOCIATED WITH KDZ TRANSPOSASES DOMAIN-CONTAINING PROTEIN"/>
    <property type="match status" value="1"/>
</dbReference>
<dbReference type="EMBL" id="JACGCI010000011">
    <property type="protein sequence ID" value="KAF6760814.1"/>
    <property type="molecule type" value="Genomic_DNA"/>
</dbReference>